<evidence type="ECO:0000256" key="5">
    <source>
        <dbReference type="ARBA" id="ARBA00022825"/>
    </source>
</evidence>
<dbReference type="GO" id="GO:0008240">
    <property type="term" value="F:tripeptidyl-peptidase activity"/>
    <property type="evidence" value="ECO:0007669"/>
    <property type="project" value="TreeGrafter"/>
</dbReference>
<dbReference type="CDD" id="cd04056">
    <property type="entry name" value="Peptidases_S53"/>
    <property type="match status" value="1"/>
</dbReference>
<feature type="active site" description="Charge relay system" evidence="8">
    <location>
        <position position="313"/>
    </location>
</feature>
<keyword evidence="2 8" id="KW-0645">Protease</keyword>
<evidence type="ECO:0000256" key="6">
    <source>
        <dbReference type="ARBA" id="ARBA00022837"/>
    </source>
</evidence>
<proteinExistence type="predicted"/>
<feature type="binding site" evidence="8">
    <location>
        <position position="593"/>
    </location>
    <ligand>
        <name>Ca(2+)</name>
        <dbReference type="ChEBI" id="CHEBI:29108"/>
    </ligand>
</feature>
<evidence type="ECO:0000313" key="12">
    <source>
        <dbReference type="Proteomes" id="UP000785200"/>
    </source>
</evidence>
<feature type="binding site" evidence="8">
    <location>
        <position position="595"/>
    </location>
    <ligand>
        <name>Ca(2+)</name>
        <dbReference type="ChEBI" id="CHEBI:29108"/>
    </ligand>
</feature>
<evidence type="ECO:0000256" key="9">
    <source>
        <dbReference type="SAM" id="SignalP"/>
    </source>
</evidence>
<feature type="signal peptide" evidence="9">
    <location>
        <begin position="1"/>
        <end position="17"/>
    </location>
</feature>
<gene>
    <name evidence="11" type="ORF">D0Z07_6099</name>
</gene>
<dbReference type="SUPFAM" id="SSF52743">
    <property type="entry name" value="Subtilisin-like"/>
    <property type="match status" value="1"/>
</dbReference>
<dbReference type="PANTHER" id="PTHR14218">
    <property type="entry name" value="PROTEASE S8 TRIPEPTIDYL PEPTIDASE I CLN2"/>
    <property type="match status" value="1"/>
</dbReference>
<dbReference type="SUPFAM" id="SSF54897">
    <property type="entry name" value="Protease propeptides/inhibitors"/>
    <property type="match status" value="1"/>
</dbReference>
<dbReference type="AlphaFoldDB" id="A0A9P7AUY1"/>
<dbReference type="OrthoDB" id="409122at2759"/>
<keyword evidence="4 8" id="KW-0378">Hydrolase</keyword>
<dbReference type="CDD" id="cd11377">
    <property type="entry name" value="Pro-peptidase_S53"/>
    <property type="match status" value="1"/>
</dbReference>
<dbReference type="GO" id="GO:0046872">
    <property type="term" value="F:metal ion binding"/>
    <property type="evidence" value="ECO:0007669"/>
    <property type="project" value="UniProtKB-UniRule"/>
</dbReference>
<accession>A0A9P7AUY1</accession>
<feature type="binding site" evidence="8">
    <location>
        <position position="575"/>
    </location>
    <ligand>
        <name>Ca(2+)</name>
        <dbReference type="ChEBI" id="CHEBI:29108"/>
    </ligand>
</feature>
<keyword evidence="12" id="KW-1185">Reference proteome</keyword>
<evidence type="ECO:0000259" key="10">
    <source>
        <dbReference type="PROSITE" id="PS51695"/>
    </source>
</evidence>
<dbReference type="GO" id="GO:0006508">
    <property type="term" value="P:proteolysis"/>
    <property type="evidence" value="ECO:0007669"/>
    <property type="project" value="UniProtKB-KW"/>
</dbReference>
<organism evidence="11 12">
    <name type="scientific">Hyphodiscus hymeniophilus</name>
    <dbReference type="NCBI Taxonomy" id="353542"/>
    <lineage>
        <taxon>Eukaryota</taxon>
        <taxon>Fungi</taxon>
        <taxon>Dikarya</taxon>
        <taxon>Ascomycota</taxon>
        <taxon>Pezizomycotina</taxon>
        <taxon>Leotiomycetes</taxon>
        <taxon>Helotiales</taxon>
        <taxon>Hyphodiscaceae</taxon>
        <taxon>Hyphodiscus</taxon>
    </lineage>
</organism>
<feature type="binding site" evidence="8">
    <location>
        <position position="574"/>
    </location>
    <ligand>
        <name>Ca(2+)</name>
        <dbReference type="ChEBI" id="CHEBI:29108"/>
    </ligand>
</feature>
<evidence type="ECO:0000256" key="8">
    <source>
        <dbReference type="PROSITE-ProRule" id="PRU01032"/>
    </source>
</evidence>
<dbReference type="Gene3D" id="3.40.50.200">
    <property type="entry name" value="Peptidase S8/S53 domain"/>
    <property type="match status" value="1"/>
</dbReference>
<keyword evidence="7" id="KW-0865">Zymogen</keyword>
<comment type="subcellular location">
    <subcellularLocation>
        <location evidence="1">Secreted</location>
        <location evidence="1">Extracellular space</location>
    </subcellularLocation>
</comment>
<dbReference type="InterPro" id="IPR015366">
    <property type="entry name" value="S53_propep"/>
</dbReference>
<feature type="active site" description="Charge relay system" evidence="8">
    <location>
        <position position="533"/>
    </location>
</feature>
<evidence type="ECO:0000256" key="4">
    <source>
        <dbReference type="ARBA" id="ARBA00022801"/>
    </source>
</evidence>
<dbReference type="GO" id="GO:0004252">
    <property type="term" value="F:serine-type endopeptidase activity"/>
    <property type="evidence" value="ECO:0007669"/>
    <property type="project" value="UniProtKB-UniRule"/>
</dbReference>
<keyword evidence="9" id="KW-0732">Signal</keyword>
<protein>
    <submittedName>
        <fullName evidence="11">Tripeptidyl-peptidase sed1</fullName>
    </submittedName>
</protein>
<sequence length="616" mass="65367">MLFSNIVVAAFIAIAHAAPTSHAQHERRDFAHDSKWIKRSAAPADTKLPVRIALTQRNLENGHDYLMDVSDPASPNYAKHWTTEEVAEHFSPSQEAVESVLQWLASAGIGANRYNVAPSNSHIGFDATVQELEALIHAKFSVHTNTHTGDDHLFCDEYHVPRQIQHHIDYITPTVNTNTRLRKIIVDRDVNSKRSGSSIAALPPINLGLAPNKTATKVLAPNADTCYEALSPSCIRAAYGIPAATLAATSNVLGIFEDGDIYDQADLNLFWKNEATNVPSGTAPTLHSINGATAPESQSVEKATQNGEESLLDFEVAISLIYPQKTVLFQVDDTNLGSAEIFADPFLDAVDSTYCANKKETCGAYTVTNVVSISYGLDESTYSRAAETRQCNEYMKLGLQGVSIIYASGDSGVASRSGCLGSGKTFAPGFPATCPYVTAVGATQVNSGAAITDVESAVSDPSVGFYSGGGFSNYFAPATYQSAALKTYFANHKPTYASNIYNASGRGFPDVSAVGINIINYDGGAQILQGGTSASAPIFASIINLINEQRIAAGKKTVGFLNPTLYANPTAFTDIVTGSNPGCGSAGFSAVTGWDPVTGLGTPIYSKLLSVFTALP</sequence>
<name>A0A9P7AUY1_9HELO</name>
<keyword evidence="6 8" id="KW-0106">Calcium</keyword>
<comment type="caution">
    <text evidence="11">The sequence shown here is derived from an EMBL/GenBank/DDBJ whole genome shotgun (WGS) entry which is preliminary data.</text>
</comment>
<dbReference type="PANTHER" id="PTHR14218:SF19">
    <property type="entry name" value="SERINE PROTEASE AORO, PUTATIVE (AFU_ORTHOLOGUE AFUA_6G10250)-RELATED"/>
    <property type="match status" value="1"/>
</dbReference>
<dbReference type="InterPro" id="IPR036852">
    <property type="entry name" value="Peptidase_S8/S53_dom_sf"/>
</dbReference>
<dbReference type="SMART" id="SM00944">
    <property type="entry name" value="Pro-kuma_activ"/>
    <property type="match status" value="1"/>
</dbReference>
<dbReference type="Proteomes" id="UP000785200">
    <property type="component" value="Unassembled WGS sequence"/>
</dbReference>
<evidence type="ECO:0000256" key="1">
    <source>
        <dbReference type="ARBA" id="ARBA00004239"/>
    </source>
</evidence>
<dbReference type="Pfam" id="PF09286">
    <property type="entry name" value="Pro-kuma_activ"/>
    <property type="match status" value="1"/>
</dbReference>
<reference evidence="11" key="1">
    <citation type="submission" date="2019-07" db="EMBL/GenBank/DDBJ databases">
        <title>Hyphodiscus hymeniophilus genome sequencing and assembly.</title>
        <authorList>
            <person name="Kramer G."/>
            <person name="Nodwell J."/>
        </authorList>
    </citation>
    <scope>NUCLEOTIDE SEQUENCE</scope>
    <source>
        <strain evidence="11">ATCC 34498</strain>
    </source>
</reference>
<comment type="cofactor">
    <cofactor evidence="8">
        <name>Ca(2+)</name>
        <dbReference type="ChEBI" id="CHEBI:29108"/>
    </cofactor>
    <text evidence="8">Binds 1 Ca(2+) ion per subunit.</text>
</comment>
<dbReference type="EMBL" id="VNKQ01000014">
    <property type="protein sequence ID" value="KAG0646831.1"/>
    <property type="molecule type" value="Genomic_DNA"/>
</dbReference>
<feature type="active site" description="Charge relay system" evidence="8">
    <location>
        <position position="309"/>
    </location>
</feature>
<evidence type="ECO:0000313" key="11">
    <source>
        <dbReference type="EMBL" id="KAG0646831.1"/>
    </source>
</evidence>
<evidence type="ECO:0000256" key="7">
    <source>
        <dbReference type="ARBA" id="ARBA00023145"/>
    </source>
</evidence>
<feature type="domain" description="Peptidase S53" evidence="10">
    <location>
        <begin position="229"/>
        <end position="615"/>
    </location>
</feature>
<dbReference type="InterPro" id="IPR050819">
    <property type="entry name" value="Tripeptidyl-peptidase_I"/>
</dbReference>
<keyword evidence="3 8" id="KW-0479">Metal-binding</keyword>
<dbReference type="PROSITE" id="PS51695">
    <property type="entry name" value="SEDOLISIN"/>
    <property type="match status" value="1"/>
</dbReference>
<dbReference type="GO" id="GO:0005576">
    <property type="term" value="C:extracellular region"/>
    <property type="evidence" value="ECO:0007669"/>
    <property type="project" value="UniProtKB-SubCell"/>
</dbReference>
<feature type="chain" id="PRO_5040222835" evidence="9">
    <location>
        <begin position="18"/>
        <end position="616"/>
    </location>
</feature>
<keyword evidence="5 8" id="KW-0720">Serine protease</keyword>
<evidence type="ECO:0000256" key="3">
    <source>
        <dbReference type="ARBA" id="ARBA00022723"/>
    </source>
</evidence>
<evidence type="ECO:0000256" key="2">
    <source>
        <dbReference type="ARBA" id="ARBA00022670"/>
    </source>
</evidence>
<dbReference type="InterPro" id="IPR030400">
    <property type="entry name" value="Sedolisin_dom"/>
</dbReference>